<sequence length="454" mass="48638">MIAAADLTHGQVARDIQRVAGEIADDSSPPTDVAGIGRSHVSHWVAGVTPSGRLPALLCEVLSRRLRRAVTPEEIGLTCAARPADGMLGWDTDTLVSLRDLGGAYVDAARRRVLATTAYSLAALALPDPAWWARMAALVRAPSEGAQVGRGDVAAVREAVALFSRMDQRRGGGHARSAVVQYLNSDVAVFLRGRYSDDGVRRDIFSVGSELAYLSGWMAFDNGEHAAAQGFFNVSVKLAAEADDPAMAAHVLRAMAHQAVDLGHHREAQQLAAASMDRNRYNAACYRERALLGIVNARALAAGKQSKDAAQALLRAESDLRSAESGDDEPQRVFFFAEASLAHETACTLRDMGDLRGAVQQFRRSVRTRSAASFTRTHAVTLGYLGAVQARQGEVEAACRSWGCALDAMEGVRSGRTRQVAATIRGTLSPLRGRRIRLIDDVDARAASYLAAHS</sequence>
<protein>
    <recommendedName>
        <fullName evidence="3">Tat pathway signal protein</fullName>
    </recommendedName>
</protein>
<dbReference type="AlphaFoldDB" id="A0A4Q7ZH74"/>
<comment type="caution">
    <text evidence="1">The sequence shown here is derived from an EMBL/GenBank/DDBJ whole genome shotgun (WGS) entry which is preliminary data.</text>
</comment>
<evidence type="ECO:0000313" key="2">
    <source>
        <dbReference type="Proteomes" id="UP000292564"/>
    </source>
</evidence>
<name>A0A4Q7ZH74_9ACTN</name>
<gene>
    <name evidence="1" type="ORF">EV385_1902</name>
</gene>
<dbReference type="InterPro" id="IPR011990">
    <property type="entry name" value="TPR-like_helical_dom_sf"/>
</dbReference>
<evidence type="ECO:0000313" key="1">
    <source>
        <dbReference type="EMBL" id="RZU50137.1"/>
    </source>
</evidence>
<organism evidence="1 2">
    <name type="scientific">Krasilnikovia cinnamomea</name>
    <dbReference type="NCBI Taxonomy" id="349313"/>
    <lineage>
        <taxon>Bacteria</taxon>
        <taxon>Bacillati</taxon>
        <taxon>Actinomycetota</taxon>
        <taxon>Actinomycetes</taxon>
        <taxon>Micromonosporales</taxon>
        <taxon>Micromonosporaceae</taxon>
        <taxon>Krasilnikovia</taxon>
    </lineage>
</organism>
<dbReference type="Gene3D" id="1.25.40.10">
    <property type="entry name" value="Tetratricopeptide repeat domain"/>
    <property type="match status" value="1"/>
</dbReference>
<proteinExistence type="predicted"/>
<evidence type="ECO:0008006" key="3">
    <source>
        <dbReference type="Google" id="ProtNLM"/>
    </source>
</evidence>
<dbReference type="SUPFAM" id="SSF48452">
    <property type="entry name" value="TPR-like"/>
    <property type="match status" value="1"/>
</dbReference>
<dbReference type="OrthoDB" id="3213425at2"/>
<dbReference type="Proteomes" id="UP000292564">
    <property type="component" value="Unassembled WGS sequence"/>
</dbReference>
<keyword evidence="2" id="KW-1185">Reference proteome</keyword>
<accession>A0A4Q7ZH74</accession>
<dbReference type="EMBL" id="SHKY01000001">
    <property type="protein sequence ID" value="RZU50137.1"/>
    <property type="molecule type" value="Genomic_DNA"/>
</dbReference>
<reference evidence="1 2" key="1">
    <citation type="submission" date="2019-02" db="EMBL/GenBank/DDBJ databases">
        <title>Sequencing the genomes of 1000 actinobacteria strains.</title>
        <authorList>
            <person name="Klenk H.-P."/>
        </authorList>
    </citation>
    <scope>NUCLEOTIDE SEQUENCE [LARGE SCALE GENOMIC DNA]</scope>
    <source>
        <strain evidence="1 2">DSM 45162</strain>
    </source>
</reference>